<name>A0AAN8GNV7_9TELE</name>
<dbReference type="EMBL" id="JAULUE010002060">
    <property type="protein sequence ID" value="KAK5884978.1"/>
    <property type="molecule type" value="Genomic_DNA"/>
</dbReference>
<keyword evidence="2" id="KW-1185">Reference proteome</keyword>
<evidence type="ECO:0000313" key="2">
    <source>
        <dbReference type="Proteomes" id="UP001335648"/>
    </source>
</evidence>
<evidence type="ECO:0000313" key="1">
    <source>
        <dbReference type="EMBL" id="KAK5884978.1"/>
    </source>
</evidence>
<proteinExistence type="predicted"/>
<comment type="caution">
    <text evidence="1">The sequence shown here is derived from an EMBL/GenBank/DDBJ whole genome shotgun (WGS) entry which is preliminary data.</text>
</comment>
<dbReference type="AlphaFoldDB" id="A0AAN8GNV7"/>
<accession>A0AAN8GNV7</accession>
<gene>
    <name evidence="1" type="ORF">CesoFtcFv8_018738</name>
</gene>
<reference evidence="1 2" key="1">
    <citation type="journal article" date="2023" name="Mol. Biol. Evol.">
        <title>Genomics of Secondarily Temperate Adaptation in the Only Non-Antarctic Icefish.</title>
        <authorList>
            <person name="Rivera-Colon A.G."/>
            <person name="Rayamajhi N."/>
            <person name="Minhas B.F."/>
            <person name="Madrigal G."/>
            <person name="Bilyk K.T."/>
            <person name="Yoon V."/>
            <person name="Hune M."/>
            <person name="Gregory S."/>
            <person name="Cheng C.H.C."/>
            <person name="Catchen J.M."/>
        </authorList>
    </citation>
    <scope>NUCLEOTIDE SEQUENCE [LARGE SCALE GENOMIC DNA]</scope>
    <source>
        <strain evidence="1">JC2023a</strain>
    </source>
</reference>
<organism evidence="1 2">
    <name type="scientific">Champsocephalus esox</name>
    <name type="common">pike icefish</name>
    <dbReference type="NCBI Taxonomy" id="159716"/>
    <lineage>
        <taxon>Eukaryota</taxon>
        <taxon>Metazoa</taxon>
        <taxon>Chordata</taxon>
        <taxon>Craniata</taxon>
        <taxon>Vertebrata</taxon>
        <taxon>Euteleostomi</taxon>
        <taxon>Actinopterygii</taxon>
        <taxon>Neopterygii</taxon>
        <taxon>Teleostei</taxon>
        <taxon>Neoteleostei</taxon>
        <taxon>Acanthomorphata</taxon>
        <taxon>Eupercaria</taxon>
        <taxon>Perciformes</taxon>
        <taxon>Notothenioidei</taxon>
        <taxon>Channichthyidae</taxon>
        <taxon>Champsocephalus</taxon>
    </lineage>
</organism>
<dbReference type="Proteomes" id="UP001335648">
    <property type="component" value="Unassembled WGS sequence"/>
</dbReference>
<sequence>MHLGWVVCSSPDSRSTKVSATVGVLAALSLSCLRPSAVRRGRGHPASRRPVCQALAREEPVDWYCLALPEAS</sequence>
<protein>
    <submittedName>
        <fullName evidence="1">Uncharacterized protein</fullName>
    </submittedName>
</protein>